<accession>A0AAV2FVI1</accession>
<dbReference type="SUPFAM" id="SSF117281">
    <property type="entry name" value="Kelch motif"/>
    <property type="match status" value="1"/>
</dbReference>
<gene>
    <name evidence="3" type="ORF">LTRI10_LOCUS42399</name>
</gene>
<dbReference type="InterPro" id="IPR013989">
    <property type="entry name" value="Dev_and_cell_death_domain"/>
</dbReference>
<dbReference type="Pfam" id="PF10539">
    <property type="entry name" value="Dev_Cell_Death"/>
    <property type="match status" value="1"/>
</dbReference>
<dbReference type="Pfam" id="PF24681">
    <property type="entry name" value="Kelch_KLHDC2_KLHL20_DRC7"/>
    <property type="match status" value="1"/>
</dbReference>
<evidence type="ECO:0000259" key="2">
    <source>
        <dbReference type="PROSITE" id="PS51222"/>
    </source>
</evidence>
<dbReference type="SMART" id="SM00612">
    <property type="entry name" value="Kelch"/>
    <property type="match status" value="5"/>
</dbReference>
<dbReference type="InterPro" id="IPR044832">
    <property type="entry name" value="NRP-like"/>
</dbReference>
<dbReference type="PANTHER" id="PTHR46034:SF23">
    <property type="entry name" value="DCD (DEVELOPMENT AND CELL DEATH) DOMAIN PROTEIN"/>
    <property type="match status" value="1"/>
</dbReference>
<dbReference type="Gene3D" id="2.120.10.80">
    <property type="entry name" value="Kelch-type beta propeller"/>
    <property type="match status" value="1"/>
</dbReference>
<evidence type="ECO:0000313" key="3">
    <source>
        <dbReference type="EMBL" id="CAL1402393.1"/>
    </source>
</evidence>
<dbReference type="Pfam" id="PF01344">
    <property type="entry name" value="Kelch_1"/>
    <property type="match status" value="1"/>
</dbReference>
<reference evidence="3 4" key="1">
    <citation type="submission" date="2024-04" db="EMBL/GenBank/DDBJ databases">
        <authorList>
            <person name="Fracassetti M."/>
        </authorList>
    </citation>
    <scope>NUCLEOTIDE SEQUENCE [LARGE SCALE GENOMIC DNA]</scope>
</reference>
<proteinExistence type="predicted"/>
<dbReference type="InterPro" id="IPR006652">
    <property type="entry name" value="Kelch_1"/>
</dbReference>
<dbReference type="AlphaFoldDB" id="A0AAV2FVI1"/>
<dbReference type="InterPro" id="IPR015915">
    <property type="entry name" value="Kelch-typ_b-propeller"/>
</dbReference>
<feature type="region of interest" description="Disordered" evidence="1">
    <location>
        <begin position="1"/>
        <end position="23"/>
    </location>
</feature>
<feature type="domain" description="DCD" evidence="2">
    <location>
        <begin position="34"/>
        <end position="168"/>
    </location>
</feature>
<dbReference type="Proteomes" id="UP001497516">
    <property type="component" value="Chromosome 7"/>
</dbReference>
<feature type="compositionally biased region" description="Acidic residues" evidence="1">
    <location>
        <begin position="245"/>
        <end position="256"/>
    </location>
</feature>
<evidence type="ECO:0000256" key="1">
    <source>
        <dbReference type="SAM" id="MobiDB-lite"/>
    </source>
</evidence>
<evidence type="ECO:0000313" key="4">
    <source>
        <dbReference type="Proteomes" id="UP001497516"/>
    </source>
</evidence>
<name>A0AAV2FVI1_9ROSI</name>
<sequence>MTGGKKAAGYGQGQGQGSTQVSKRIVTTRNLRKSELAGVIFGCKHHTIDECLNKKLFGLPAMHFTYVQKIDNGLPLFLFNYSDRKLHGIFQAASQGKMNIDPYAWLEEGCTSTPYPAQVKVALKKQCQPLLESQYSPIIKGNYYAAPVFFWFELDNRQTTQLISLFQSFPVKTKPPLPKQPPNMNVPAHIAQTSALGKRKEGDQDQAQRAPLSQEFLGYVADGEPGFLAPKPWAALFKPGSSTDEGNEGEGTDEESASGLQEAHPPKPWAALLKGEPTSDLQKEVAKDVRRSFSEWDSHPLHQSDMAWNPSSNGDEPVPSGWDFTDENEREQMPDSMNGDGISSSYMDGESHFSEGVLEEDTRTTGSKDDKDRDLGGGMVALEKQSSDASLISQLMARMEEMAIHQSLQDQKINSLEQDLAGSKALIQHLKSCVERMEYTVFPAAIHLKEEFSDDTSDTVGPTFNEVVLVAGGYNGSSWIPDLDSYSLYQDRVKPRSPMTHALSYASATKFRDELYLFGGLCNDVWYDQVQSYNPATDEWTLRPSLNRGKASLAGVSLDSKIFAVGGGSGSECFSEVEMFDVDAGRWIMAQSMLQKRFSPAAAEINGILYVVGGYDGTNYLKSVERFDPREHTWTRLEDMTTRRSCLCVAVLNEKLYALGGYDGSGMTASVEVLEPRTGSWMSKEPMNSSRGYFGAAVVNDTIYVIGGLDNDRNLPDTVSSSA</sequence>
<dbReference type="EMBL" id="OZ034820">
    <property type="protein sequence ID" value="CAL1402393.1"/>
    <property type="molecule type" value="Genomic_DNA"/>
</dbReference>
<feature type="compositionally biased region" description="Basic and acidic residues" evidence="1">
    <location>
        <begin position="360"/>
        <end position="375"/>
    </location>
</feature>
<dbReference type="PANTHER" id="PTHR46034">
    <property type="match status" value="1"/>
</dbReference>
<feature type="region of interest" description="Disordered" evidence="1">
    <location>
        <begin position="231"/>
        <end position="280"/>
    </location>
</feature>
<dbReference type="PROSITE" id="PS51222">
    <property type="entry name" value="DCD"/>
    <property type="match status" value="1"/>
</dbReference>
<keyword evidence="4" id="KW-1185">Reference proteome</keyword>
<feature type="region of interest" description="Disordered" evidence="1">
    <location>
        <begin position="296"/>
        <end position="382"/>
    </location>
</feature>
<dbReference type="GO" id="GO:0034976">
    <property type="term" value="P:response to endoplasmic reticulum stress"/>
    <property type="evidence" value="ECO:0007669"/>
    <property type="project" value="InterPro"/>
</dbReference>
<protein>
    <recommendedName>
        <fullName evidence="2">DCD domain-containing protein</fullName>
    </recommendedName>
</protein>
<organism evidence="3 4">
    <name type="scientific">Linum trigynum</name>
    <dbReference type="NCBI Taxonomy" id="586398"/>
    <lineage>
        <taxon>Eukaryota</taxon>
        <taxon>Viridiplantae</taxon>
        <taxon>Streptophyta</taxon>
        <taxon>Embryophyta</taxon>
        <taxon>Tracheophyta</taxon>
        <taxon>Spermatophyta</taxon>
        <taxon>Magnoliopsida</taxon>
        <taxon>eudicotyledons</taxon>
        <taxon>Gunneridae</taxon>
        <taxon>Pentapetalae</taxon>
        <taxon>rosids</taxon>
        <taxon>fabids</taxon>
        <taxon>Malpighiales</taxon>
        <taxon>Linaceae</taxon>
        <taxon>Linum</taxon>
    </lineage>
</organism>
<dbReference type="SMART" id="SM00767">
    <property type="entry name" value="DCD"/>
    <property type="match status" value="1"/>
</dbReference>